<gene>
    <name evidence="22" type="ORF">C7435_2733</name>
</gene>
<dbReference type="InterPro" id="IPR001645">
    <property type="entry name" value="Folylpolyglutamate_synth"/>
</dbReference>
<dbReference type="NCBIfam" id="TIGR01499">
    <property type="entry name" value="folC"/>
    <property type="match status" value="1"/>
</dbReference>
<evidence type="ECO:0000256" key="14">
    <source>
        <dbReference type="ARBA" id="ARBA00030048"/>
    </source>
</evidence>
<keyword evidence="9" id="KW-0479">Metal-binding</keyword>
<protein>
    <recommendedName>
        <fullName evidence="7">Dihydrofolate synthase/folylpolyglutamate synthase</fullName>
        <ecNumber evidence="5">6.3.2.12</ecNumber>
        <ecNumber evidence="6">6.3.2.17</ecNumber>
    </recommendedName>
    <alternativeName>
        <fullName evidence="16">Folylpoly-gamma-glutamate synthetase-dihydrofolate synthetase</fullName>
    </alternativeName>
    <alternativeName>
        <fullName evidence="14">Folylpolyglutamate synthetase</fullName>
    </alternativeName>
    <alternativeName>
        <fullName evidence="15">Tetrahydrofolylpolyglutamate synthase</fullName>
    </alternativeName>
</protein>
<name>A0A495D3T6_9PROT</name>
<comment type="pathway">
    <text evidence="3">Cofactor biosynthesis; tetrahydrofolylpolyglutamate biosynthesis.</text>
</comment>
<comment type="caution">
    <text evidence="22">The sequence shown here is derived from an EMBL/GenBank/DDBJ whole genome shotgun (WGS) entry which is preliminary data.</text>
</comment>
<evidence type="ECO:0000256" key="15">
    <source>
        <dbReference type="ARBA" id="ARBA00030592"/>
    </source>
</evidence>
<evidence type="ECO:0000256" key="16">
    <source>
        <dbReference type="ARBA" id="ARBA00032510"/>
    </source>
</evidence>
<reference evidence="22 23" key="1">
    <citation type="submission" date="2018-10" db="EMBL/GenBank/DDBJ databases">
        <title>Genomic Encyclopedia of Type Strains, Phase IV (KMG-IV): sequencing the most valuable type-strain genomes for metagenomic binning, comparative biology and taxonomic classification.</title>
        <authorList>
            <person name="Goeker M."/>
        </authorList>
    </citation>
    <scope>NUCLEOTIDE SEQUENCE [LARGE SCALE GENOMIC DNA]</scope>
    <source>
        <strain evidence="22 23">DSM 4734</strain>
    </source>
</reference>
<keyword evidence="8" id="KW-0436">Ligase</keyword>
<keyword evidence="10" id="KW-0547">Nucleotide-binding</keyword>
<evidence type="ECO:0000313" key="22">
    <source>
        <dbReference type="EMBL" id="RKQ95630.1"/>
    </source>
</evidence>
<evidence type="ECO:0000256" key="12">
    <source>
        <dbReference type="ARBA" id="ARBA00022842"/>
    </source>
</evidence>
<dbReference type="GO" id="GO:0046656">
    <property type="term" value="P:folic acid biosynthetic process"/>
    <property type="evidence" value="ECO:0007669"/>
    <property type="project" value="UniProtKB-KW"/>
</dbReference>
<evidence type="ECO:0000259" key="21">
    <source>
        <dbReference type="Pfam" id="PF02875"/>
    </source>
</evidence>
<comment type="similarity">
    <text evidence="4">Belongs to the folylpolyglutamate synthase family.</text>
</comment>
<keyword evidence="12" id="KW-0460">Magnesium</keyword>
<dbReference type="AlphaFoldDB" id="A0A495D3T6"/>
<evidence type="ECO:0000256" key="1">
    <source>
        <dbReference type="ARBA" id="ARBA00002714"/>
    </source>
</evidence>
<organism evidence="22 23">
    <name type="scientific">Maricaulis maris</name>
    <dbReference type="NCBI Taxonomy" id="74318"/>
    <lineage>
        <taxon>Bacteria</taxon>
        <taxon>Pseudomonadati</taxon>
        <taxon>Pseudomonadota</taxon>
        <taxon>Alphaproteobacteria</taxon>
        <taxon>Maricaulales</taxon>
        <taxon>Maricaulaceae</taxon>
        <taxon>Maricaulis</taxon>
    </lineage>
</organism>
<dbReference type="InterPro" id="IPR036565">
    <property type="entry name" value="Mur-like_cat_sf"/>
</dbReference>
<evidence type="ECO:0000256" key="7">
    <source>
        <dbReference type="ARBA" id="ARBA00019357"/>
    </source>
</evidence>
<evidence type="ECO:0000256" key="9">
    <source>
        <dbReference type="ARBA" id="ARBA00022723"/>
    </source>
</evidence>
<dbReference type="Gene3D" id="3.40.1190.10">
    <property type="entry name" value="Mur-like, catalytic domain"/>
    <property type="match status" value="1"/>
</dbReference>
<evidence type="ECO:0000256" key="10">
    <source>
        <dbReference type="ARBA" id="ARBA00022741"/>
    </source>
</evidence>
<evidence type="ECO:0000256" key="6">
    <source>
        <dbReference type="ARBA" id="ARBA00013025"/>
    </source>
</evidence>
<dbReference type="Proteomes" id="UP000273675">
    <property type="component" value="Unassembled WGS sequence"/>
</dbReference>
<comment type="catalytic activity">
    <reaction evidence="20">
        <text>7,8-dihydropteroate + L-glutamate + ATP = 7,8-dihydrofolate + ADP + phosphate + H(+)</text>
        <dbReference type="Rhea" id="RHEA:23584"/>
        <dbReference type="ChEBI" id="CHEBI:15378"/>
        <dbReference type="ChEBI" id="CHEBI:17839"/>
        <dbReference type="ChEBI" id="CHEBI:29985"/>
        <dbReference type="ChEBI" id="CHEBI:30616"/>
        <dbReference type="ChEBI" id="CHEBI:43474"/>
        <dbReference type="ChEBI" id="CHEBI:57451"/>
        <dbReference type="ChEBI" id="CHEBI:456216"/>
        <dbReference type="EC" id="6.3.2.12"/>
    </reaction>
</comment>
<evidence type="ECO:0000256" key="4">
    <source>
        <dbReference type="ARBA" id="ARBA00008276"/>
    </source>
</evidence>
<proteinExistence type="inferred from homology"/>
<dbReference type="GO" id="GO:0004326">
    <property type="term" value="F:tetrahydrofolylpolyglutamate synthase activity"/>
    <property type="evidence" value="ECO:0007669"/>
    <property type="project" value="UniProtKB-EC"/>
</dbReference>
<dbReference type="InterPro" id="IPR036615">
    <property type="entry name" value="Mur_ligase_C_dom_sf"/>
</dbReference>
<evidence type="ECO:0000256" key="11">
    <source>
        <dbReference type="ARBA" id="ARBA00022840"/>
    </source>
</evidence>
<dbReference type="RefSeq" id="WP_121212101.1">
    <property type="nucleotide sequence ID" value="NZ_RBIM01000006.1"/>
</dbReference>
<comment type="catalytic activity">
    <reaction evidence="19">
        <text>(6R)-5,10-methylenetetrahydrofolyl-(gamma-L-Glu)(n) + L-glutamate + ATP = (6R)-5,10-methylenetetrahydrofolyl-(gamma-L-Glu)(n+1) + ADP + phosphate + H(+)</text>
        <dbReference type="Rhea" id="RHEA:51912"/>
        <dbReference type="Rhea" id="RHEA-COMP:13257"/>
        <dbReference type="Rhea" id="RHEA-COMP:13258"/>
        <dbReference type="ChEBI" id="CHEBI:15378"/>
        <dbReference type="ChEBI" id="CHEBI:29985"/>
        <dbReference type="ChEBI" id="CHEBI:30616"/>
        <dbReference type="ChEBI" id="CHEBI:43474"/>
        <dbReference type="ChEBI" id="CHEBI:136572"/>
        <dbReference type="ChEBI" id="CHEBI:456216"/>
        <dbReference type="EC" id="6.3.2.17"/>
    </reaction>
</comment>
<comment type="pathway">
    <text evidence="2">Cofactor biosynthesis; tetrahydrofolate biosynthesis; 7,8-dihydrofolate from 2-amino-4-hydroxy-6-hydroxymethyl-7,8-dihydropteridine diphosphate and 4-aminobenzoate: step 2/2.</text>
</comment>
<feature type="domain" description="Mur ligase C-terminal" evidence="21">
    <location>
        <begin position="297"/>
        <end position="410"/>
    </location>
</feature>
<evidence type="ECO:0000256" key="18">
    <source>
        <dbReference type="ARBA" id="ARBA00047808"/>
    </source>
</evidence>
<evidence type="ECO:0000256" key="3">
    <source>
        <dbReference type="ARBA" id="ARBA00005150"/>
    </source>
</evidence>
<dbReference type="EMBL" id="RBIM01000006">
    <property type="protein sequence ID" value="RKQ95630.1"/>
    <property type="molecule type" value="Genomic_DNA"/>
</dbReference>
<dbReference type="GO" id="GO:0008841">
    <property type="term" value="F:dihydrofolate synthase activity"/>
    <property type="evidence" value="ECO:0007669"/>
    <property type="project" value="UniProtKB-EC"/>
</dbReference>
<keyword evidence="13" id="KW-0289">Folate biosynthesis</keyword>
<dbReference type="GO" id="GO:0046872">
    <property type="term" value="F:metal ion binding"/>
    <property type="evidence" value="ECO:0007669"/>
    <property type="project" value="UniProtKB-KW"/>
</dbReference>
<dbReference type="SUPFAM" id="SSF53244">
    <property type="entry name" value="MurD-like peptide ligases, peptide-binding domain"/>
    <property type="match status" value="1"/>
</dbReference>
<dbReference type="OrthoDB" id="9809356at2"/>
<evidence type="ECO:0000256" key="8">
    <source>
        <dbReference type="ARBA" id="ARBA00022598"/>
    </source>
</evidence>
<dbReference type="GO" id="GO:0005524">
    <property type="term" value="F:ATP binding"/>
    <property type="evidence" value="ECO:0007669"/>
    <property type="project" value="UniProtKB-KW"/>
</dbReference>
<evidence type="ECO:0000256" key="19">
    <source>
        <dbReference type="ARBA" id="ARBA00049035"/>
    </source>
</evidence>
<dbReference type="Pfam" id="PF02875">
    <property type="entry name" value="Mur_ligase_C"/>
    <property type="match status" value="1"/>
</dbReference>
<dbReference type="InterPro" id="IPR018109">
    <property type="entry name" value="Folylpolyglutamate_synth_CS"/>
</dbReference>
<dbReference type="PANTHER" id="PTHR11136:SF0">
    <property type="entry name" value="DIHYDROFOLATE SYNTHETASE-RELATED"/>
    <property type="match status" value="1"/>
</dbReference>
<comment type="catalytic activity">
    <reaction evidence="17">
        <text>(6S)-5,6,7,8-tetrahydrofolyl-(gamma-L-Glu)(n) + L-glutamate + ATP = (6S)-5,6,7,8-tetrahydrofolyl-(gamma-L-Glu)(n+1) + ADP + phosphate + H(+)</text>
        <dbReference type="Rhea" id="RHEA:10580"/>
        <dbReference type="Rhea" id="RHEA-COMP:14738"/>
        <dbReference type="Rhea" id="RHEA-COMP:14740"/>
        <dbReference type="ChEBI" id="CHEBI:15378"/>
        <dbReference type="ChEBI" id="CHEBI:29985"/>
        <dbReference type="ChEBI" id="CHEBI:30616"/>
        <dbReference type="ChEBI" id="CHEBI:43474"/>
        <dbReference type="ChEBI" id="CHEBI:141005"/>
        <dbReference type="ChEBI" id="CHEBI:456216"/>
        <dbReference type="EC" id="6.3.2.17"/>
    </reaction>
</comment>
<evidence type="ECO:0000256" key="17">
    <source>
        <dbReference type="ARBA" id="ARBA00047493"/>
    </source>
</evidence>
<dbReference type="GO" id="GO:0005737">
    <property type="term" value="C:cytoplasm"/>
    <property type="evidence" value="ECO:0007669"/>
    <property type="project" value="TreeGrafter"/>
</dbReference>
<dbReference type="SUPFAM" id="SSF53623">
    <property type="entry name" value="MurD-like peptide ligases, catalytic domain"/>
    <property type="match status" value="1"/>
</dbReference>
<accession>A0A495D3T6</accession>
<evidence type="ECO:0000256" key="13">
    <source>
        <dbReference type="ARBA" id="ARBA00022909"/>
    </source>
</evidence>
<keyword evidence="11" id="KW-0067">ATP-binding</keyword>
<dbReference type="Gene3D" id="3.90.190.20">
    <property type="entry name" value="Mur ligase, C-terminal domain"/>
    <property type="match status" value="1"/>
</dbReference>
<dbReference type="PROSITE" id="PS01012">
    <property type="entry name" value="FOLYLPOLYGLU_SYNT_2"/>
    <property type="match status" value="1"/>
</dbReference>
<evidence type="ECO:0000256" key="20">
    <source>
        <dbReference type="ARBA" id="ARBA00049161"/>
    </source>
</evidence>
<evidence type="ECO:0000256" key="2">
    <source>
        <dbReference type="ARBA" id="ARBA00004799"/>
    </source>
</evidence>
<dbReference type="InterPro" id="IPR004101">
    <property type="entry name" value="Mur_ligase_C"/>
</dbReference>
<evidence type="ECO:0000313" key="23">
    <source>
        <dbReference type="Proteomes" id="UP000273675"/>
    </source>
</evidence>
<dbReference type="EC" id="6.3.2.17" evidence="6"/>
<comment type="catalytic activity">
    <reaction evidence="18">
        <text>10-formyltetrahydrofolyl-(gamma-L-Glu)(n) + L-glutamate + ATP = 10-formyltetrahydrofolyl-(gamma-L-Glu)(n+1) + ADP + phosphate + H(+)</text>
        <dbReference type="Rhea" id="RHEA:51904"/>
        <dbReference type="Rhea" id="RHEA-COMP:13088"/>
        <dbReference type="Rhea" id="RHEA-COMP:14300"/>
        <dbReference type="ChEBI" id="CHEBI:15378"/>
        <dbReference type="ChEBI" id="CHEBI:29985"/>
        <dbReference type="ChEBI" id="CHEBI:30616"/>
        <dbReference type="ChEBI" id="CHEBI:43474"/>
        <dbReference type="ChEBI" id="CHEBI:134413"/>
        <dbReference type="ChEBI" id="CHEBI:456216"/>
        <dbReference type="EC" id="6.3.2.17"/>
    </reaction>
</comment>
<comment type="function">
    <text evidence="1">Functions in two distinct reactions of the de novo folate biosynthetic pathway. Catalyzes the addition of a glutamate residue to dihydropteroate (7,8-dihydropteroate or H2Pte) to form dihydrofolate (7,8-dihydrofolate monoglutamate or H2Pte-Glu). Also catalyzes successive additions of L-glutamate to tetrahydrofolate or 10-formyltetrahydrofolate or 5,10-methylenetetrahydrofolate, leading to folylpolyglutamate derivatives.</text>
</comment>
<dbReference type="EC" id="6.3.2.12" evidence="5"/>
<evidence type="ECO:0000256" key="5">
    <source>
        <dbReference type="ARBA" id="ARBA00013023"/>
    </source>
</evidence>
<sequence>MRVSTLNLPRFGAGIGLARTALIAQRLGLDLAALGRRSVVIAGSNGKGSVARMLASLFAGAGERTGLFTSPHLHAFNERFEIAGTPIDDAVLERLEARVASAIADHLVACPGDQPAAFEAGFLTALLWFEEAGADRLVIEAGIGGRYDPTRLLRAPHVALVSLDAEHMPLLGTTLREVALDKLDVAPPGARVVLGRSLAGERAAIETVAGLKDVVVTWVADVWLAPRSSDSLSGHAVRLTHGERGRLDMTMAMHGRFQADNLEVALDVFAGARPDLFAAGWPSLIASALAGCRNPARMECFDRGPGLILDAGHTPAGIGAAVESVQTLLDGRPATLLLGMSADKPVAAMLDVVAPAFDTVIVSAAAGGVPTAELAAAYLQRQPAARVRQAADADAALALACEDGDDRILVALGGLFWAAAVREAWLATTATTCAE</sequence>
<dbReference type="PANTHER" id="PTHR11136">
    <property type="entry name" value="FOLYLPOLYGLUTAMATE SYNTHASE-RELATED"/>
    <property type="match status" value="1"/>
</dbReference>